<evidence type="ECO:0000256" key="1">
    <source>
        <dbReference type="ARBA" id="ARBA00007905"/>
    </source>
</evidence>
<evidence type="ECO:0000256" key="2">
    <source>
        <dbReference type="ARBA" id="ARBA00022857"/>
    </source>
</evidence>
<protein>
    <submittedName>
        <fullName evidence="5">Aldo/keto reductase</fullName>
    </submittedName>
</protein>
<proteinExistence type="inferred from homology"/>
<dbReference type="Pfam" id="PF00248">
    <property type="entry name" value="Aldo_ket_red"/>
    <property type="match status" value="1"/>
</dbReference>
<gene>
    <name evidence="5" type="ORF">AB3K24_05255</name>
</gene>
<name>A0ABV3S5S8_9LACO</name>
<keyword evidence="2" id="KW-0521">NADP</keyword>
<evidence type="ECO:0000313" key="6">
    <source>
        <dbReference type="Proteomes" id="UP001556617"/>
    </source>
</evidence>
<accession>A0ABV3S5S8</accession>
<comment type="similarity">
    <text evidence="1">Belongs to the aldo/keto reductase family.</text>
</comment>
<dbReference type="PROSITE" id="PS00062">
    <property type="entry name" value="ALDOKETO_REDUCTASE_2"/>
    <property type="match status" value="1"/>
</dbReference>
<dbReference type="PROSITE" id="PS00798">
    <property type="entry name" value="ALDOKETO_REDUCTASE_1"/>
    <property type="match status" value="1"/>
</dbReference>
<dbReference type="PRINTS" id="PR00069">
    <property type="entry name" value="ALDKETRDTASE"/>
</dbReference>
<feature type="domain" description="NADP-dependent oxidoreductase" evidence="4">
    <location>
        <begin position="20"/>
        <end position="263"/>
    </location>
</feature>
<dbReference type="InterPro" id="IPR023210">
    <property type="entry name" value="NADP_OxRdtase_dom"/>
</dbReference>
<dbReference type="PIRSF" id="PIRSF000097">
    <property type="entry name" value="AKR"/>
    <property type="match status" value="1"/>
</dbReference>
<dbReference type="InterPro" id="IPR036812">
    <property type="entry name" value="NAD(P)_OxRdtase_dom_sf"/>
</dbReference>
<dbReference type="InterPro" id="IPR018170">
    <property type="entry name" value="Aldo/ket_reductase_CS"/>
</dbReference>
<dbReference type="Proteomes" id="UP001556617">
    <property type="component" value="Unassembled WGS sequence"/>
</dbReference>
<dbReference type="InterPro" id="IPR020471">
    <property type="entry name" value="AKR"/>
</dbReference>
<keyword evidence="6" id="KW-1185">Reference proteome</keyword>
<keyword evidence="3" id="KW-0560">Oxidoreductase</keyword>
<evidence type="ECO:0000259" key="4">
    <source>
        <dbReference type="Pfam" id="PF00248"/>
    </source>
</evidence>
<sequence>MDNNNVPVYKLNDGHTLPQIGFGTYQIRGMQGVDQILAAIQIGYRLIDTSTNYDSEGAVGEAIRRSGIPRSAFYVTSKLPGQYHHRDDALKMLEESLLRLRLDYLDLYLIHWPLPKRDNYVEAWTALVEAQKRGLVRSIGVSNFETAHLDRIIEATGVAPAVNQNEIHPYWIQDKLLQANQDRGIVTEAWSPLGRGSDELKEQTILSLADKYHKNAGQIILRWHLQRGVLPIPKSGSLKHQHDNLELWNFELTADEITAINALTKANGRVNNQDPNTYEEFN</sequence>
<evidence type="ECO:0000313" key="5">
    <source>
        <dbReference type="EMBL" id="MEX0380755.1"/>
    </source>
</evidence>
<organism evidence="5 6">
    <name type="scientific">Leuconostoc aquikimchii</name>
    <dbReference type="NCBI Taxonomy" id="3236804"/>
    <lineage>
        <taxon>Bacteria</taxon>
        <taxon>Bacillati</taxon>
        <taxon>Bacillota</taxon>
        <taxon>Bacilli</taxon>
        <taxon>Lactobacillales</taxon>
        <taxon>Lactobacillaceae</taxon>
        <taxon>Leuconostoc</taxon>
    </lineage>
</organism>
<comment type="caution">
    <text evidence="5">The sequence shown here is derived from an EMBL/GenBank/DDBJ whole genome shotgun (WGS) entry which is preliminary data.</text>
</comment>
<dbReference type="EMBL" id="JBFPER010000001">
    <property type="protein sequence ID" value="MEX0380755.1"/>
    <property type="molecule type" value="Genomic_DNA"/>
</dbReference>
<dbReference type="RefSeq" id="WP_367974145.1">
    <property type="nucleotide sequence ID" value="NZ_JBFPEQ010000001.1"/>
</dbReference>
<dbReference type="SUPFAM" id="SSF51430">
    <property type="entry name" value="NAD(P)-linked oxidoreductase"/>
    <property type="match status" value="1"/>
</dbReference>
<reference evidence="5 6" key="1">
    <citation type="submission" date="2024-07" db="EMBL/GenBank/DDBJ databases">
        <authorList>
            <person name="Yun M."/>
        </authorList>
    </citation>
    <scope>NUCLEOTIDE SEQUENCE [LARGE SCALE GENOMIC DNA]</scope>
    <source>
        <strain evidence="5 6">MS01</strain>
    </source>
</reference>
<dbReference type="Gene3D" id="3.20.20.100">
    <property type="entry name" value="NADP-dependent oxidoreductase domain"/>
    <property type="match status" value="1"/>
</dbReference>
<dbReference type="PANTHER" id="PTHR43827">
    <property type="entry name" value="2,5-DIKETO-D-GLUCONIC ACID REDUCTASE"/>
    <property type="match status" value="1"/>
</dbReference>
<dbReference type="PANTHER" id="PTHR43827:SF3">
    <property type="entry name" value="NADP-DEPENDENT OXIDOREDUCTASE DOMAIN-CONTAINING PROTEIN"/>
    <property type="match status" value="1"/>
</dbReference>
<evidence type="ECO:0000256" key="3">
    <source>
        <dbReference type="ARBA" id="ARBA00023002"/>
    </source>
</evidence>